<proteinExistence type="predicted"/>
<dbReference type="Proteomes" id="UP001346149">
    <property type="component" value="Unassembled WGS sequence"/>
</dbReference>
<name>A0AAN7M7K6_TRANT</name>
<evidence type="ECO:0000313" key="1">
    <source>
        <dbReference type="EMBL" id="KAK4799634.1"/>
    </source>
</evidence>
<keyword evidence="2" id="KW-1185">Reference proteome</keyword>
<sequence length="127" mass="15135">MKTELIKDRIVYQNTTTKCAHYSLKNRGTLKLQYPTSPFYYDRKKQQQNLKEGGGDSKGKKIIIFHRKNGFIRDNQPKLQFNLIHPFFYTLSYIFYQKETKTKPYHLKYPTNLLLFCPCEIYGVNVP</sequence>
<dbReference type="AlphaFoldDB" id="A0AAN7M7K6"/>
<organism evidence="1 2">
    <name type="scientific">Trapa natans</name>
    <name type="common">Water chestnut</name>
    <dbReference type="NCBI Taxonomy" id="22666"/>
    <lineage>
        <taxon>Eukaryota</taxon>
        <taxon>Viridiplantae</taxon>
        <taxon>Streptophyta</taxon>
        <taxon>Embryophyta</taxon>
        <taxon>Tracheophyta</taxon>
        <taxon>Spermatophyta</taxon>
        <taxon>Magnoliopsida</taxon>
        <taxon>eudicotyledons</taxon>
        <taxon>Gunneridae</taxon>
        <taxon>Pentapetalae</taxon>
        <taxon>rosids</taxon>
        <taxon>malvids</taxon>
        <taxon>Myrtales</taxon>
        <taxon>Lythraceae</taxon>
        <taxon>Trapa</taxon>
    </lineage>
</organism>
<accession>A0AAN7M7K6</accession>
<gene>
    <name evidence="1" type="ORF">SAY86_024999</name>
</gene>
<dbReference type="EMBL" id="JAXQNO010000004">
    <property type="protein sequence ID" value="KAK4799634.1"/>
    <property type="molecule type" value="Genomic_DNA"/>
</dbReference>
<protein>
    <submittedName>
        <fullName evidence="1">Uncharacterized protein</fullName>
    </submittedName>
</protein>
<reference evidence="1 2" key="1">
    <citation type="journal article" date="2023" name="Hortic Res">
        <title>Pangenome of water caltrop reveals structural variations and asymmetric subgenome divergence after allopolyploidization.</title>
        <authorList>
            <person name="Zhang X."/>
            <person name="Chen Y."/>
            <person name="Wang L."/>
            <person name="Yuan Y."/>
            <person name="Fang M."/>
            <person name="Shi L."/>
            <person name="Lu R."/>
            <person name="Comes H.P."/>
            <person name="Ma Y."/>
            <person name="Chen Y."/>
            <person name="Huang G."/>
            <person name="Zhou Y."/>
            <person name="Zheng Z."/>
            <person name="Qiu Y."/>
        </authorList>
    </citation>
    <scope>NUCLEOTIDE SEQUENCE [LARGE SCALE GENOMIC DNA]</scope>
    <source>
        <strain evidence="1">F231</strain>
    </source>
</reference>
<evidence type="ECO:0000313" key="2">
    <source>
        <dbReference type="Proteomes" id="UP001346149"/>
    </source>
</evidence>
<comment type="caution">
    <text evidence="1">The sequence shown here is derived from an EMBL/GenBank/DDBJ whole genome shotgun (WGS) entry which is preliminary data.</text>
</comment>